<feature type="region of interest" description="Disordered" evidence="1">
    <location>
        <begin position="1850"/>
        <end position="1870"/>
    </location>
</feature>
<organism evidence="3 4">
    <name type="scientific">Xiphophorus maculatus</name>
    <name type="common">Southern platyfish</name>
    <name type="synonym">Platypoecilus maculatus</name>
    <dbReference type="NCBI Taxonomy" id="8083"/>
    <lineage>
        <taxon>Eukaryota</taxon>
        <taxon>Metazoa</taxon>
        <taxon>Chordata</taxon>
        <taxon>Craniata</taxon>
        <taxon>Vertebrata</taxon>
        <taxon>Euteleostomi</taxon>
        <taxon>Actinopterygii</taxon>
        <taxon>Neopterygii</taxon>
        <taxon>Teleostei</taxon>
        <taxon>Neoteleostei</taxon>
        <taxon>Acanthomorphata</taxon>
        <taxon>Ovalentaria</taxon>
        <taxon>Atherinomorphae</taxon>
        <taxon>Cyprinodontiformes</taxon>
        <taxon>Poeciliidae</taxon>
        <taxon>Poeciliinae</taxon>
        <taxon>Xiphophorus</taxon>
    </lineage>
</organism>
<protein>
    <submittedName>
        <fullName evidence="3">PDZ domain-containing protein 2-like</fullName>
    </submittedName>
</protein>
<dbReference type="InterPro" id="IPR036034">
    <property type="entry name" value="PDZ_sf"/>
</dbReference>
<reference evidence="3" key="4">
    <citation type="submission" date="2025-09" db="UniProtKB">
        <authorList>
            <consortium name="Ensembl"/>
        </authorList>
    </citation>
    <scope>IDENTIFICATION</scope>
    <source>
        <strain evidence="3">JP 163 A</strain>
    </source>
</reference>
<feature type="domain" description="PDZ" evidence="2">
    <location>
        <begin position="740"/>
        <end position="814"/>
    </location>
</feature>
<dbReference type="InterPro" id="IPR018247">
    <property type="entry name" value="EF_Hand_1_Ca_BS"/>
</dbReference>
<dbReference type="Gene3D" id="2.30.42.10">
    <property type="match status" value="6"/>
</dbReference>
<reference evidence="3" key="3">
    <citation type="submission" date="2025-08" db="UniProtKB">
        <authorList>
            <consortium name="Ensembl"/>
        </authorList>
    </citation>
    <scope>IDENTIFICATION</scope>
    <source>
        <strain evidence="3">JP 163 A</strain>
    </source>
</reference>
<feature type="compositionally biased region" description="Polar residues" evidence="1">
    <location>
        <begin position="843"/>
        <end position="862"/>
    </location>
</feature>
<accession>M3ZP34</accession>
<feature type="region of interest" description="Disordered" evidence="1">
    <location>
        <begin position="843"/>
        <end position="879"/>
    </location>
</feature>
<dbReference type="Pfam" id="PF00595">
    <property type="entry name" value="PDZ"/>
    <property type="match status" value="4"/>
</dbReference>
<dbReference type="PROSITE" id="PS50106">
    <property type="entry name" value="PDZ"/>
    <property type="match status" value="5"/>
</dbReference>
<evidence type="ECO:0000259" key="2">
    <source>
        <dbReference type="PROSITE" id="PS50106"/>
    </source>
</evidence>
<dbReference type="eggNOG" id="KOG3528">
    <property type="taxonomic scope" value="Eukaryota"/>
</dbReference>
<feature type="domain" description="PDZ" evidence="2">
    <location>
        <begin position="1923"/>
        <end position="1995"/>
    </location>
</feature>
<dbReference type="CDD" id="cd06759">
    <property type="entry name" value="PDZ3_PDZD2-PDZ1_hPro-IL-16-like"/>
    <property type="match status" value="1"/>
</dbReference>
<dbReference type="InParanoid" id="M3ZP34"/>
<feature type="compositionally biased region" description="Polar residues" evidence="1">
    <location>
        <begin position="1350"/>
        <end position="1376"/>
    </location>
</feature>
<dbReference type="PROSITE" id="PS00018">
    <property type="entry name" value="EF_HAND_1"/>
    <property type="match status" value="1"/>
</dbReference>
<evidence type="ECO:0000313" key="3">
    <source>
        <dbReference type="Ensembl" id="ENSXMAP00000003977.2"/>
    </source>
</evidence>
<keyword evidence="4" id="KW-1185">Reference proteome</keyword>
<evidence type="ECO:0000256" key="1">
    <source>
        <dbReference type="SAM" id="MobiDB-lite"/>
    </source>
</evidence>
<evidence type="ECO:0000313" key="4">
    <source>
        <dbReference type="Proteomes" id="UP000002852"/>
    </source>
</evidence>
<dbReference type="HOGENOM" id="CLU_009907_0_0_1"/>
<feature type="domain" description="PDZ" evidence="2">
    <location>
        <begin position="1066"/>
        <end position="1150"/>
    </location>
</feature>
<feature type="region of interest" description="Disordered" evidence="1">
    <location>
        <begin position="1004"/>
        <end position="1038"/>
    </location>
</feature>
<dbReference type="Ensembl" id="ENSXMAT00000003982.2">
    <property type="protein sequence ID" value="ENSXMAP00000003977.2"/>
    <property type="gene ID" value="ENSXMAG00000003973.2"/>
</dbReference>
<reference evidence="4" key="1">
    <citation type="submission" date="2012-01" db="EMBL/GenBank/DDBJ databases">
        <authorList>
            <person name="Walter R."/>
            <person name="Schartl M."/>
            <person name="Warren W."/>
        </authorList>
    </citation>
    <scope>NUCLEOTIDE SEQUENCE [LARGE SCALE GENOMIC DNA]</scope>
    <source>
        <strain evidence="4">JP 163 A</strain>
    </source>
</reference>
<dbReference type="PANTHER" id="PTHR11324:SF16">
    <property type="entry name" value="PDZ DOMAIN-CONTAINING PROTEIN 2"/>
    <property type="match status" value="1"/>
</dbReference>
<feature type="compositionally biased region" description="Polar residues" evidence="1">
    <location>
        <begin position="1858"/>
        <end position="1867"/>
    </location>
</feature>
<dbReference type="PANTHER" id="PTHR11324">
    <property type="entry name" value="IL16-RELATED"/>
    <property type="match status" value="1"/>
</dbReference>
<feature type="region of interest" description="Disordered" evidence="1">
    <location>
        <begin position="1350"/>
        <end position="1402"/>
    </location>
</feature>
<dbReference type="Proteomes" id="UP000002852">
    <property type="component" value="Unassembled WGS sequence"/>
</dbReference>
<feature type="domain" description="PDZ" evidence="2">
    <location>
        <begin position="599"/>
        <end position="685"/>
    </location>
</feature>
<dbReference type="SMART" id="SM00228">
    <property type="entry name" value="PDZ"/>
    <property type="match status" value="6"/>
</dbReference>
<dbReference type="CDD" id="cd06758">
    <property type="entry name" value="PDZ2_PDZD2-like"/>
    <property type="match status" value="1"/>
</dbReference>
<feature type="compositionally biased region" description="Low complexity" evidence="1">
    <location>
        <begin position="1377"/>
        <end position="1399"/>
    </location>
</feature>
<dbReference type="FunFam" id="2.30.42.10:FF:000127">
    <property type="entry name" value="Pro-interleukin-16"/>
    <property type="match status" value="1"/>
</dbReference>
<name>M3ZP34_XIPMA</name>
<dbReference type="STRING" id="8083.ENSXMAP00000003977"/>
<dbReference type="CDD" id="cd06760">
    <property type="entry name" value="PDZ4_PDZD2-PDZ2_hPro-IL-16-like"/>
    <property type="match status" value="1"/>
</dbReference>
<dbReference type="SUPFAM" id="SSF50156">
    <property type="entry name" value="PDZ domain-like"/>
    <property type="match status" value="6"/>
</dbReference>
<dbReference type="GeneTree" id="ENSGT00940000157749"/>
<dbReference type="CDD" id="cd06762">
    <property type="entry name" value="PDZ6_PDZD2-PDZ3_hPro-IL-16-like"/>
    <property type="match status" value="1"/>
</dbReference>
<feature type="region of interest" description="Disordered" evidence="1">
    <location>
        <begin position="691"/>
        <end position="714"/>
    </location>
</feature>
<reference evidence="4" key="2">
    <citation type="journal article" date="2013" name="Nat. Genet.">
        <title>The genome of the platyfish, Xiphophorus maculatus, provides insights into evolutionary adaptation and several complex traits.</title>
        <authorList>
            <person name="Schartl M."/>
            <person name="Walter R.B."/>
            <person name="Shen Y."/>
            <person name="Garcia T."/>
            <person name="Catchen J."/>
            <person name="Amores A."/>
            <person name="Braasch I."/>
            <person name="Chalopin D."/>
            <person name="Volff J.N."/>
            <person name="Lesch K.P."/>
            <person name="Bisazza A."/>
            <person name="Minx P."/>
            <person name="Hillier L."/>
            <person name="Wilson R.K."/>
            <person name="Fuerstenberg S."/>
            <person name="Boore J."/>
            <person name="Searle S."/>
            <person name="Postlethwait J.H."/>
            <person name="Warren W.C."/>
        </authorList>
    </citation>
    <scope>NUCLEOTIDE SEQUENCE [LARGE SCALE GENOMIC DNA]</scope>
    <source>
        <strain evidence="4">JP 163 A</strain>
    </source>
</reference>
<proteinExistence type="predicted"/>
<dbReference type="OMA" id="EICELMH"/>
<feature type="domain" description="PDZ" evidence="2">
    <location>
        <begin position="349"/>
        <end position="434"/>
    </location>
</feature>
<sequence length="2037" mass="222078">MPITQDNAFSILLLLEDWHRAQMVRSNNTDNIKEDSLEYKDEEYHNGEEDSFCGSIQLDDLPLCLAAAQKLVEYITFNFMESDTALFATSSCCRKGLDVEVHAVFFRKSEDDPVEFGLSFGNIPIFGDPNIRKKGSSRKKREEGPIVDVGCIWVTEVKKKSPAACCRCIKLRDELLSVNGQLMVGVNVSGASYLVDQCWNGGCIYLILLRHIKRKAPLPPCVKGSFTIPNKMDHCQTQQDITDFEVVNCKRTRKFGVISQSSNQGYNESTGSQIQTRNRYSLLNTDAEVSSSLEECSPDLSPQTKTIHSYNGSAGTLPGRSHSQMLECKMQSFTSEATTQLREGSHIWKMHMVKGHEGLGIQITGGRGSKRSSHGIIIAHIEKGGAIHRDGRLHVGDELLMVNGQSLVGLTHQEAVSVLRSTTGLVQLVISSQEESKVDFEHFPSTSLPDLISTCRSSSSQFQAAPPSFSYGTFSSTTGLNNSCLLSPLENPEDFHQGKASETCRCSPTPMKLSCQSQGGSSCLESVGEDDELFVESIISGSEVAEKPLSGRRKHSLPHQLDSARVRQEHQIIKKSARSMSTVEEESLWRLAQPSIISSIVLMKGQGKGLGFSIVGGQDSARGHMGIFVKTIFPHGAAAADGRLKEGDEILEVNGESLQGLTHQQAIQTFKQLKRGVVTLTIRTRLRSPGLTPCATPTLPSRSSSSNSYTDGGTPVPLGVKDVEGHKGPGLGPKDCIVMEVTLNKEHGVGLGIGVCYLMLENSVPGIYIHSLALGSIAKIDGRLSRGDQILEVDSVSLRHAALSEAYAILSECGPGPVSLIISRHPDSKVSEQEMDQIIAQSTNKDNVFRNRPSSHCQGQSCKSRRADVKSNEEDSPSALSWTMKRFLEPVSRGSLSSETELSEFFPHEVPLATSGSVLKSSNSGQGLHQLGSRASTYGPLQSQECSTSVTDVNHSPGCTTSHNKTSVPLHQHTEPLCHALADSSTISMRSPLLCQRKVIHSEDEFSDDEASDKAENTEPLTQQQKPTPAHLPQMLSNSIPSGEEIATWLMPRQLFEREDFRGFHTVILKRKEEETFGLDLEIMSSPLRVMIAGLKRDSAAEWDCETKLCPGDEIVKIGGKPVNSSSYQEICELMHHLPVKLSLEVRRATSAVGPSDEVARWNPTQSVQDTPAIATWRNSGESKSSTQTGSEFQPAITKIIDVSSEGRISLDEYKVPCKIFSDSFTSAAQLEDASICIQHNVSKNMCTKENIGASVSESVPDNNRLGSEVAVETTSESLRDKDQALSKLPIDEESSTVACLHFELCQITDPTSAEPSCHVSTKTGHGPAGESPINCTQINTYLKPRSLSQADSGITQVPSGVSGDESQSSNFCGNLSTHTSSTESKTSDSSGGSHSGVSDFNNQVLKDKADLSPEAMFIFKNTSDLKPLNDSDCPAESGKVEQQLAAGPPKLNVLSIQSISIAQEEPQLKAFRRESLIPLDRNVALKEFTKFQPTTIVSSFLNSNRQLDVNICHELSKVSDRMHNAAQHGLSGSTIQTVQCPKEKNIISCSKSSVLSLEQSCPSITQRTFMELQLSPASGLISPLFKYNKETTSKPTKDSKIKTYARLASKLSPISRGEITNGMAKSEGFDYTEKAQLTTADDPKPSQILVSGETLKFSTSRPICRTMERWSLSKDVTLSAGYKPFSVRHKIKSYESLANLDKPVAKSSDVHTFAVAYTASLNQRISGYMDSVNSVDWRGHQRNNSSYNNCLTSVASLSPPLRKSAGNENQKAPDGTISHNRVVLRRKHGRLPTRKVHQSRTLSMPNLEKLCTDNFNRGNTTAGNKNDRSVCLTPKANMTNCFSPAAMFSSGDDVTSEDTPQGSPDTRQPGWSIRLKELVEYPVSQRKLKTLLTSQTTQSYVMSLLEETKAHSEVINNNNTLLVVLNKEEGAGLGFSVAGGADIDQKKITVHQIFTKGAASLEGTIQSGDSILSINGTSLKGKSHVAVVSCLHEARYSKQALVVIWRNEECKQTTSDKDCRLQTKGNKLVEARADVV</sequence>
<dbReference type="InterPro" id="IPR001478">
    <property type="entry name" value="PDZ"/>
</dbReference>